<name>T1FYC8_HELRO</name>
<keyword evidence="8" id="KW-1185">Reference proteome</keyword>
<evidence type="ECO:0000259" key="5">
    <source>
        <dbReference type="PROSITE" id="PS51886"/>
    </source>
</evidence>
<keyword evidence="3" id="KW-0496">Mitochondrion</keyword>
<dbReference type="CTD" id="20213826"/>
<comment type="subcellular location">
    <subcellularLocation>
        <location evidence="1">Mitochondrion</location>
    </subcellularLocation>
</comment>
<dbReference type="RefSeq" id="XP_009019392.1">
    <property type="nucleotide sequence ID" value="XM_009021144.1"/>
</dbReference>
<evidence type="ECO:0000313" key="7">
    <source>
        <dbReference type="EnsemblMetazoa" id="HelroP65810"/>
    </source>
</evidence>
<gene>
    <name evidence="7" type="primary">20213826</name>
    <name evidence="6" type="ORF">HELRODRAFT_65810</name>
</gene>
<dbReference type="EMBL" id="AMQM01000768">
    <property type="status" value="NOT_ANNOTATED_CDS"/>
    <property type="molecule type" value="Genomic_DNA"/>
</dbReference>
<evidence type="ECO:0000313" key="8">
    <source>
        <dbReference type="Proteomes" id="UP000015101"/>
    </source>
</evidence>
<organism evidence="7 8">
    <name type="scientific">Helobdella robusta</name>
    <name type="common">Californian leech</name>
    <dbReference type="NCBI Taxonomy" id="6412"/>
    <lineage>
        <taxon>Eukaryota</taxon>
        <taxon>Metazoa</taxon>
        <taxon>Spiralia</taxon>
        <taxon>Lophotrochozoa</taxon>
        <taxon>Annelida</taxon>
        <taxon>Clitellata</taxon>
        <taxon>Hirudinea</taxon>
        <taxon>Rhynchobdellida</taxon>
        <taxon>Glossiphoniidae</taxon>
        <taxon>Helobdella</taxon>
    </lineage>
</organism>
<dbReference type="GeneID" id="20213826"/>
<dbReference type="PANTHER" id="PTHR23354:SF62">
    <property type="entry name" value="MUSTARD, ISOFORM V"/>
    <property type="match status" value="1"/>
</dbReference>
<dbReference type="Proteomes" id="UP000015101">
    <property type="component" value="Unassembled WGS sequence"/>
</dbReference>
<proteinExistence type="inferred from homology"/>
<dbReference type="AlphaFoldDB" id="T1FYC8"/>
<dbReference type="KEGG" id="hro:HELRODRAFT_65810"/>
<dbReference type="GO" id="GO:0005739">
    <property type="term" value="C:mitochondrion"/>
    <property type="evidence" value="ECO:0007669"/>
    <property type="project" value="UniProtKB-SubCell"/>
</dbReference>
<dbReference type="PANTHER" id="PTHR23354">
    <property type="entry name" value="NUCLEOLAR PROTEIN 7/ESTROGEN RECEPTOR COACTIVATOR-RELATED"/>
    <property type="match status" value="1"/>
</dbReference>
<dbReference type="SMART" id="SM00584">
    <property type="entry name" value="TLDc"/>
    <property type="match status" value="1"/>
</dbReference>
<comment type="similarity">
    <text evidence="2">Belongs to the OXR1 family.</text>
</comment>
<dbReference type="OMA" id="HYGLWCD"/>
<reference evidence="8" key="1">
    <citation type="submission" date="2012-12" db="EMBL/GenBank/DDBJ databases">
        <authorList>
            <person name="Hellsten U."/>
            <person name="Grimwood J."/>
            <person name="Chapman J.A."/>
            <person name="Shapiro H."/>
            <person name="Aerts A."/>
            <person name="Otillar R.P."/>
            <person name="Terry A.Y."/>
            <person name="Boore J.L."/>
            <person name="Simakov O."/>
            <person name="Marletaz F."/>
            <person name="Cho S.-J."/>
            <person name="Edsinger-Gonzales E."/>
            <person name="Havlak P."/>
            <person name="Kuo D.-H."/>
            <person name="Larsson T."/>
            <person name="Lv J."/>
            <person name="Arendt D."/>
            <person name="Savage R."/>
            <person name="Osoegawa K."/>
            <person name="de Jong P."/>
            <person name="Lindberg D.R."/>
            <person name="Seaver E.C."/>
            <person name="Weisblat D.A."/>
            <person name="Putnam N.H."/>
            <person name="Grigoriev I.V."/>
            <person name="Rokhsar D.S."/>
        </authorList>
    </citation>
    <scope>NUCLEOTIDE SEQUENCE</scope>
</reference>
<evidence type="ECO:0000256" key="1">
    <source>
        <dbReference type="ARBA" id="ARBA00004173"/>
    </source>
</evidence>
<evidence type="ECO:0000256" key="4">
    <source>
        <dbReference type="ARBA" id="ARBA00040604"/>
    </source>
</evidence>
<feature type="domain" description="TLDc" evidence="5">
    <location>
        <begin position="1"/>
        <end position="148"/>
    </location>
</feature>
<dbReference type="EnsemblMetazoa" id="HelroT65810">
    <property type="protein sequence ID" value="HelroP65810"/>
    <property type="gene ID" value="HelroG65810"/>
</dbReference>
<dbReference type="OrthoDB" id="26679at2759"/>
<reference evidence="6 8" key="2">
    <citation type="journal article" date="2013" name="Nature">
        <title>Insights into bilaterian evolution from three spiralian genomes.</title>
        <authorList>
            <person name="Simakov O."/>
            <person name="Marletaz F."/>
            <person name="Cho S.J."/>
            <person name="Edsinger-Gonzales E."/>
            <person name="Havlak P."/>
            <person name="Hellsten U."/>
            <person name="Kuo D.H."/>
            <person name="Larsson T."/>
            <person name="Lv J."/>
            <person name="Arendt D."/>
            <person name="Savage R."/>
            <person name="Osoegawa K."/>
            <person name="de Jong P."/>
            <person name="Grimwood J."/>
            <person name="Chapman J.A."/>
            <person name="Shapiro H."/>
            <person name="Aerts A."/>
            <person name="Otillar R.P."/>
            <person name="Terry A.Y."/>
            <person name="Boore J.L."/>
            <person name="Grigoriev I.V."/>
            <person name="Lindberg D.R."/>
            <person name="Seaver E.C."/>
            <person name="Weisblat D.A."/>
            <person name="Putnam N.H."/>
            <person name="Rokhsar D.S."/>
        </authorList>
    </citation>
    <scope>NUCLEOTIDE SEQUENCE</scope>
</reference>
<dbReference type="eggNOG" id="KOG2372">
    <property type="taxonomic scope" value="Eukaryota"/>
</dbReference>
<dbReference type="InParanoid" id="T1FYC8"/>
<dbReference type="Pfam" id="PF07534">
    <property type="entry name" value="TLD"/>
    <property type="match status" value="1"/>
</dbReference>
<dbReference type="InterPro" id="IPR006571">
    <property type="entry name" value="TLDc_dom"/>
</dbReference>
<dbReference type="HOGENOM" id="CLU_029204_4_2_1"/>
<protein>
    <recommendedName>
        <fullName evidence="4">Oxidation resistance protein 1</fullName>
    </recommendedName>
</protein>
<dbReference type="EMBL" id="KB096742">
    <property type="protein sequence ID" value="ESO01984.1"/>
    <property type="molecule type" value="Genomic_DNA"/>
</dbReference>
<evidence type="ECO:0000313" key="6">
    <source>
        <dbReference type="EMBL" id="ESO01984.1"/>
    </source>
</evidence>
<dbReference type="PROSITE" id="PS51886">
    <property type="entry name" value="TLDC"/>
    <property type="match status" value="1"/>
</dbReference>
<evidence type="ECO:0000256" key="3">
    <source>
        <dbReference type="ARBA" id="ARBA00023128"/>
    </source>
</evidence>
<reference evidence="7" key="3">
    <citation type="submission" date="2015-06" db="UniProtKB">
        <authorList>
            <consortium name="EnsemblMetazoa"/>
        </authorList>
    </citation>
    <scope>IDENTIFICATION</scope>
</reference>
<evidence type="ECO:0000256" key="2">
    <source>
        <dbReference type="ARBA" id="ARBA00009540"/>
    </source>
</evidence>
<accession>T1FYC8</accession>
<sequence length="148" mass="16897">MKVKAKTTWDLVYSTEVHGRSLTTLYSRVKYSHDAENILVIKDFHQSIFGAFLTSSVRLSDRYYGNGECFLFSFQPIFQKFDWSGSNNWFIKGNEDSIMIGGGGGRIGLWLMEDLCRGRSDICATFNNIPLTLSKDFSILSLEIWVID</sequence>